<keyword evidence="8" id="KW-1185">Reference proteome</keyword>
<dbReference type="EMBL" id="JARHTQ010000028">
    <property type="protein sequence ID" value="MDF2259995.1"/>
    <property type="molecule type" value="Genomic_DNA"/>
</dbReference>
<dbReference type="Gene3D" id="1.10.10.60">
    <property type="entry name" value="Homeodomain-like"/>
    <property type="match status" value="1"/>
</dbReference>
<dbReference type="SUPFAM" id="SSF48498">
    <property type="entry name" value="Tetracyclin repressor-like, C-terminal domain"/>
    <property type="match status" value="1"/>
</dbReference>
<evidence type="ECO:0000256" key="2">
    <source>
        <dbReference type="ARBA" id="ARBA00023125"/>
    </source>
</evidence>
<sequence>MAAAGAGLPATTGRGRPRSAAADSSIVETVLRLLEEGTTLGELSMERIARSAGVGKATVYRRWANKDALLIDVMRAIDEPLPPLAGTSVREDLVVLLEVIRHRGLAKRSSAVMRNVIGVIQSSPQLWRQYHDTVIRTRREAMYAVLRRGMRTGEIRDDIDVRLLVDLFAGPMLSRALLYERAPLEDGLSEQIVDAVLEGVRPSGHPASRRP</sequence>
<dbReference type="PROSITE" id="PS50977">
    <property type="entry name" value="HTH_TETR_2"/>
    <property type="match status" value="1"/>
</dbReference>
<protein>
    <submittedName>
        <fullName evidence="7">TetR/AcrR family transcriptional regulator</fullName>
    </submittedName>
</protein>
<dbReference type="Proteomes" id="UP001220022">
    <property type="component" value="Unassembled WGS sequence"/>
</dbReference>
<reference evidence="7 8" key="1">
    <citation type="submission" date="2023-03" db="EMBL/GenBank/DDBJ databases">
        <title>Draft genome sequence of type strain Streptomyces ferralitis JCM 14344.</title>
        <authorList>
            <person name="Klaysubun C."/>
            <person name="Duangmal K."/>
        </authorList>
    </citation>
    <scope>NUCLEOTIDE SEQUENCE [LARGE SCALE GENOMIC DNA]</scope>
    <source>
        <strain evidence="7 8">JCM 14344</strain>
    </source>
</reference>
<dbReference type="PANTHER" id="PTHR30055:SF148">
    <property type="entry name" value="TETR-FAMILY TRANSCRIPTIONAL REGULATOR"/>
    <property type="match status" value="1"/>
</dbReference>
<evidence type="ECO:0000256" key="5">
    <source>
        <dbReference type="SAM" id="MobiDB-lite"/>
    </source>
</evidence>
<evidence type="ECO:0000256" key="1">
    <source>
        <dbReference type="ARBA" id="ARBA00023015"/>
    </source>
</evidence>
<proteinExistence type="predicted"/>
<dbReference type="InterPro" id="IPR050109">
    <property type="entry name" value="HTH-type_TetR-like_transc_reg"/>
</dbReference>
<organism evidence="7 8">
    <name type="scientific">Streptantibioticus ferralitis</name>
    <dbReference type="NCBI Taxonomy" id="236510"/>
    <lineage>
        <taxon>Bacteria</taxon>
        <taxon>Bacillati</taxon>
        <taxon>Actinomycetota</taxon>
        <taxon>Actinomycetes</taxon>
        <taxon>Kitasatosporales</taxon>
        <taxon>Streptomycetaceae</taxon>
        <taxon>Streptantibioticus</taxon>
    </lineage>
</organism>
<dbReference type="InterPro" id="IPR011075">
    <property type="entry name" value="TetR_C"/>
</dbReference>
<evidence type="ECO:0000313" key="8">
    <source>
        <dbReference type="Proteomes" id="UP001220022"/>
    </source>
</evidence>
<feature type="domain" description="HTH tetR-type" evidence="6">
    <location>
        <begin position="20"/>
        <end position="81"/>
    </location>
</feature>
<gene>
    <name evidence="7" type="ORF">P2L57_30995</name>
</gene>
<dbReference type="InterPro" id="IPR009057">
    <property type="entry name" value="Homeodomain-like_sf"/>
</dbReference>
<evidence type="ECO:0000259" key="6">
    <source>
        <dbReference type="PROSITE" id="PS50977"/>
    </source>
</evidence>
<dbReference type="InterPro" id="IPR036271">
    <property type="entry name" value="Tet_transcr_reg_TetR-rel_C_sf"/>
</dbReference>
<accession>A0ABT5ZA99</accession>
<keyword evidence="2 4" id="KW-0238">DNA-binding</keyword>
<evidence type="ECO:0000256" key="3">
    <source>
        <dbReference type="ARBA" id="ARBA00023163"/>
    </source>
</evidence>
<dbReference type="Pfam" id="PF00440">
    <property type="entry name" value="TetR_N"/>
    <property type="match status" value="1"/>
</dbReference>
<feature type="DNA-binding region" description="H-T-H motif" evidence="4">
    <location>
        <begin position="44"/>
        <end position="63"/>
    </location>
</feature>
<keyword evidence="1" id="KW-0805">Transcription regulation</keyword>
<comment type="caution">
    <text evidence="7">The sequence shown here is derived from an EMBL/GenBank/DDBJ whole genome shotgun (WGS) entry which is preliminary data.</text>
</comment>
<feature type="region of interest" description="Disordered" evidence="5">
    <location>
        <begin position="1"/>
        <end position="21"/>
    </location>
</feature>
<dbReference type="RefSeq" id="WP_275820156.1">
    <property type="nucleotide sequence ID" value="NZ_BAAANM010000003.1"/>
</dbReference>
<evidence type="ECO:0000256" key="4">
    <source>
        <dbReference type="PROSITE-ProRule" id="PRU00335"/>
    </source>
</evidence>
<keyword evidence="3" id="KW-0804">Transcription</keyword>
<feature type="compositionally biased region" description="Low complexity" evidence="5">
    <location>
        <begin position="1"/>
        <end position="14"/>
    </location>
</feature>
<dbReference type="Pfam" id="PF16859">
    <property type="entry name" value="TetR_C_11"/>
    <property type="match status" value="1"/>
</dbReference>
<evidence type="ECO:0000313" key="7">
    <source>
        <dbReference type="EMBL" id="MDF2259995.1"/>
    </source>
</evidence>
<dbReference type="InterPro" id="IPR001647">
    <property type="entry name" value="HTH_TetR"/>
</dbReference>
<dbReference type="SUPFAM" id="SSF46689">
    <property type="entry name" value="Homeodomain-like"/>
    <property type="match status" value="1"/>
</dbReference>
<name>A0ABT5ZA99_9ACTN</name>
<dbReference type="PANTHER" id="PTHR30055">
    <property type="entry name" value="HTH-TYPE TRANSCRIPTIONAL REGULATOR RUTR"/>
    <property type="match status" value="1"/>
</dbReference>
<dbReference type="Gene3D" id="1.10.357.10">
    <property type="entry name" value="Tetracycline Repressor, domain 2"/>
    <property type="match status" value="1"/>
</dbReference>